<dbReference type="GO" id="GO:0016787">
    <property type="term" value="F:hydrolase activity"/>
    <property type="evidence" value="ECO:0007669"/>
    <property type="project" value="UniProtKB-KW"/>
</dbReference>
<protein>
    <submittedName>
        <fullName evidence="3">Serine hydrolase</fullName>
    </submittedName>
</protein>
<evidence type="ECO:0000256" key="1">
    <source>
        <dbReference type="SAM" id="Phobius"/>
    </source>
</evidence>
<keyword evidence="1" id="KW-0812">Transmembrane</keyword>
<dbReference type="PANTHER" id="PTHR43283">
    <property type="entry name" value="BETA-LACTAMASE-RELATED"/>
    <property type="match status" value="1"/>
</dbReference>
<evidence type="ECO:0000313" key="4">
    <source>
        <dbReference type="EMBL" id="MVB05712.1"/>
    </source>
</evidence>
<evidence type="ECO:0000313" key="3">
    <source>
        <dbReference type="EMBL" id="MUP36507.1"/>
    </source>
</evidence>
<name>A0A7M4D1H8_9BACT</name>
<dbReference type="OrthoDB" id="1185352at2"/>
<keyword evidence="3" id="KW-0378">Hydrolase</keyword>
<dbReference type="InterPro" id="IPR001466">
    <property type="entry name" value="Beta-lactam-related"/>
</dbReference>
<dbReference type="PANTHER" id="PTHR43283:SF7">
    <property type="entry name" value="BETA-LACTAMASE-RELATED DOMAIN-CONTAINING PROTEIN"/>
    <property type="match status" value="1"/>
</dbReference>
<organism evidence="3 6">
    <name type="scientific">Labilibaculum euxinus</name>
    <dbReference type="NCBI Taxonomy" id="2686357"/>
    <lineage>
        <taxon>Bacteria</taxon>
        <taxon>Pseudomonadati</taxon>
        <taxon>Bacteroidota</taxon>
        <taxon>Bacteroidia</taxon>
        <taxon>Marinilabiliales</taxon>
        <taxon>Marinifilaceae</taxon>
        <taxon>Labilibaculum</taxon>
    </lineage>
</organism>
<dbReference type="Pfam" id="PF00144">
    <property type="entry name" value="Beta-lactamase"/>
    <property type="match status" value="1"/>
</dbReference>
<evidence type="ECO:0000313" key="5">
    <source>
        <dbReference type="Proteomes" id="UP000285951"/>
    </source>
</evidence>
<dbReference type="EMBL" id="QTZN02000002">
    <property type="protein sequence ID" value="MVB05712.1"/>
    <property type="molecule type" value="Genomic_DNA"/>
</dbReference>
<keyword evidence="1" id="KW-1133">Transmembrane helix</keyword>
<evidence type="ECO:0000259" key="2">
    <source>
        <dbReference type="Pfam" id="PF00144"/>
    </source>
</evidence>
<feature type="domain" description="Beta-lactamase-related" evidence="2">
    <location>
        <begin position="78"/>
        <end position="334"/>
    </location>
</feature>
<dbReference type="Gene3D" id="3.40.710.10">
    <property type="entry name" value="DD-peptidase/beta-lactamase superfamily"/>
    <property type="match status" value="1"/>
</dbReference>
<dbReference type="RefSeq" id="WP_156194448.1">
    <property type="nucleotide sequence ID" value="NZ_QTZN02000002.1"/>
</dbReference>
<evidence type="ECO:0000313" key="6">
    <source>
        <dbReference type="Proteomes" id="UP000462449"/>
    </source>
</evidence>
<accession>A0A7M4D1H8</accession>
<reference evidence="4 5" key="1">
    <citation type="submission" date="2019-11" db="EMBL/GenBank/DDBJ databases">
        <title>Draft genome sequence of Labilibaculum sp. strain SYP isolated from Black Sea.</title>
        <authorList>
            <person name="Yadav S."/>
            <person name="Villanueva L."/>
        </authorList>
    </citation>
    <scope>NUCLEOTIDE SEQUENCE [LARGE SCALE GENOMIC DNA]</scope>
    <source>
        <strain evidence="4 5">44</strain>
    </source>
</reference>
<keyword evidence="1" id="KW-0472">Membrane</keyword>
<dbReference type="InterPro" id="IPR050789">
    <property type="entry name" value="Diverse_Enzym_Activities"/>
</dbReference>
<reference evidence="3 6" key="2">
    <citation type="submission" date="2019-12" db="EMBL/GenBank/DDBJ databases">
        <title>Draft genome sequence of Labilibaculum sp. strain 44 isolated from deep waters of Black Sea.</title>
        <authorList>
            <person name="Yadav S."/>
            <person name="Villanueva L."/>
        </authorList>
    </citation>
    <scope>NUCLEOTIDE SEQUENCE [LARGE SCALE GENOMIC DNA]</scope>
    <source>
        <strain evidence="3 6">44</strain>
    </source>
</reference>
<feature type="transmembrane region" description="Helical" evidence="1">
    <location>
        <begin position="7"/>
        <end position="26"/>
    </location>
</feature>
<proteinExistence type="predicted"/>
<keyword evidence="5" id="KW-1185">Reference proteome</keyword>
<dbReference type="Proteomes" id="UP000285951">
    <property type="component" value="Unassembled WGS sequence"/>
</dbReference>
<gene>
    <name evidence="4" type="ORF">DWB62_001595</name>
    <name evidence="3" type="ORF">GNY23_01595</name>
</gene>
<dbReference type="SUPFAM" id="SSF56601">
    <property type="entry name" value="beta-lactamase/transpeptidase-like"/>
    <property type="match status" value="1"/>
</dbReference>
<sequence>MSKLVKILVIILILAGAWMLIAPNYLRTSLIYWYANIDDYTIFENKEVSVENGKDWPEDSNYNKFTLDSIDRAYLENNETVAYLVIQDGKVLYEEYWDDYGTESLSNLFSATKSIVSLLIGIAIDQGKINSINDPVGKYLKEFSEDERGNITIKNLLTMSSGLDWDEAYSSPTSITTKAYYGKKLREVSTNQHLVEKPGVRFRYQSGNTQLLSFIIEEATGETIAKYAERMLWKPMQATQPALWSLDKKEGDEKAFCCFNTNARDAARFGQLVLNKGKWNGVPLVSEEYVTEATKAASYLLNEEKTEPLNFYGFQYWILPYSRMNIPYMRGHLGQYIYSIAGKNAVVVRLGKQKDKIKQGQITLDIPKYVDIAMKIIK</sequence>
<dbReference type="EMBL" id="WOTW01000002">
    <property type="protein sequence ID" value="MUP36507.1"/>
    <property type="molecule type" value="Genomic_DNA"/>
</dbReference>
<dbReference type="Proteomes" id="UP000462449">
    <property type="component" value="Unassembled WGS sequence"/>
</dbReference>
<comment type="caution">
    <text evidence="3">The sequence shown here is derived from an EMBL/GenBank/DDBJ whole genome shotgun (WGS) entry which is preliminary data.</text>
</comment>
<dbReference type="AlphaFoldDB" id="A0A7M4D1H8"/>
<dbReference type="InterPro" id="IPR012338">
    <property type="entry name" value="Beta-lactam/transpept-like"/>
</dbReference>